<evidence type="ECO:0000313" key="3">
    <source>
        <dbReference type="Proteomes" id="UP000221784"/>
    </source>
</evidence>
<keyword evidence="1" id="KW-0812">Transmembrane</keyword>
<sequence>MMTTLSKRDNQLRILTSLLLISIVINVTTIIRVVNRPIETVVIHKVDNATVLHGKITGKQMIGKLYTIDCGAYGKFLVTKEQYDSVQVGDDVPSYLKGRGQ</sequence>
<accession>A0A286QQG0</accession>
<evidence type="ECO:0000256" key="1">
    <source>
        <dbReference type="SAM" id="Phobius"/>
    </source>
</evidence>
<keyword evidence="1" id="KW-1133">Transmembrane helix</keyword>
<dbReference type="Pfam" id="PF07116">
    <property type="entry name" value="DUF1372"/>
    <property type="match status" value="1"/>
</dbReference>
<organism evidence="2 3">
    <name type="scientific">Streptococcus phage P7134</name>
    <dbReference type="NCBI Taxonomy" id="1971423"/>
    <lineage>
        <taxon>Viruses</taxon>
        <taxon>Duplodnaviria</taxon>
        <taxon>Heunggongvirae</taxon>
        <taxon>Uroviricota</taxon>
        <taxon>Caudoviricetes</taxon>
        <taxon>Aliceevansviridae</taxon>
        <taxon>Moineauvirus</taxon>
        <taxon>Moineauvirus P7134</taxon>
    </lineage>
</organism>
<dbReference type="Proteomes" id="UP000221784">
    <property type="component" value="Segment"/>
</dbReference>
<keyword evidence="3" id="KW-1185">Reference proteome</keyword>
<dbReference type="InterPro" id="IPR010779">
    <property type="entry name" value="DUF1372"/>
</dbReference>
<dbReference type="EMBL" id="KY705264">
    <property type="protein sequence ID" value="ARU13614.1"/>
    <property type="molecule type" value="Genomic_DNA"/>
</dbReference>
<evidence type="ECO:0000313" key="2">
    <source>
        <dbReference type="EMBL" id="ARU13614.1"/>
    </source>
</evidence>
<name>A0A286QQG0_9CAUD</name>
<feature type="transmembrane region" description="Helical" evidence="1">
    <location>
        <begin position="12"/>
        <end position="34"/>
    </location>
</feature>
<gene>
    <name evidence="2" type="ORF">P7134_42</name>
</gene>
<keyword evidence="1" id="KW-0472">Membrane</keyword>
<reference evidence="2 3" key="1">
    <citation type="journal article" date="2017" name="Front. Microbiol.">
        <title>Global Survey and Genome Exploration of Bacteriophages Infecting the Lactic Acid Bacterium Streptococcus thermophilus.</title>
        <authorList>
            <person name="McDonnell B."/>
            <person name="Mahony J."/>
            <person name="Hanemaaijer L."/>
            <person name="Neve H."/>
            <person name="Noben J.-P."/>
            <person name="Lugli G.A."/>
            <person name="Ventura M."/>
            <person name="Kouwen T.R."/>
            <person name="van Sinderen D."/>
        </authorList>
    </citation>
    <scope>NUCLEOTIDE SEQUENCE [LARGE SCALE GENOMIC DNA]</scope>
</reference>
<protein>
    <submittedName>
        <fullName evidence="2">Uncharacterized protein</fullName>
    </submittedName>
</protein>
<proteinExistence type="predicted"/>